<accession>A0ABW2B4J3</accession>
<proteinExistence type="predicted"/>
<comment type="caution">
    <text evidence="1">The sequence shown here is derived from an EMBL/GenBank/DDBJ whole genome shotgun (WGS) entry which is preliminary data.</text>
</comment>
<evidence type="ECO:0008006" key="3">
    <source>
        <dbReference type="Google" id="ProtNLM"/>
    </source>
</evidence>
<sequence>MKITCLHTADVHIATFDALFAKAGFQGVVHHVVRADLLAQAREEGAEAARADLRQAVAALGDAGSVLCTCSTLGPLVDDMAQADARLLRIDRPLMENAARLGGRILVVLCLESTRRATCDLLERAASELDRKVQQELLLCAEVWPLFEAGQTTAFSRAIAARIRQALTETSDISAVVLAQATMMGAADYLADVTVPILSSPQLAVDRAMKIARS</sequence>
<reference evidence="2" key="1">
    <citation type="journal article" date="2019" name="Int. J. Syst. Evol. Microbiol.">
        <title>The Global Catalogue of Microorganisms (GCM) 10K type strain sequencing project: providing services to taxonomists for standard genome sequencing and annotation.</title>
        <authorList>
            <consortium name="The Broad Institute Genomics Platform"/>
            <consortium name="The Broad Institute Genome Sequencing Center for Infectious Disease"/>
            <person name="Wu L."/>
            <person name="Ma J."/>
        </authorList>
    </citation>
    <scope>NUCLEOTIDE SEQUENCE [LARGE SCALE GENOMIC DNA]</scope>
    <source>
        <strain evidence="2">CCUG 66188</strain>
    </source>
</reference>
<keyword evidence="2" id="KW-1185">Reference proteome</keyword>
<evidence type="ECO:0000313" key="1">
    <source>
        <dbReference type="EMBL" id="MFC6760488.1"/>
    </source>
</evidence>
<gene>
    <name evidence="1" type="ORF">ACFQFQ_14835</name>
</gene>
<name>A0ABW2B4J3_9RHOB</name>
<dbReference type="EMBL" id="JBHSWG010000001">
    <property type="protein sequence ID" value="MFC6760488.1"/>
    <property type="molecule type" value="Genomic_DNA"/>
</dbReference>
<dbReference type="Proteomes" id="UP001596353">
    <property type="component" value="Unassembled WGS sequence"/>
</dbReference>
<organism evidence="1 2">
    <name type="scientific">Sulfitobacter porphyrae</name>
    <dbReference type="NCBI Taxonomy" id="1246864"/>
    <lineage>
        <taxon>Bacteria</taxon>
        <taxon>Pseudomonadati</taxon>
        <taxon>Pseudomonadota</taxon>
        <taxon>Alphaproteobacteria</taxon>
        <taxon>Rhodobacterales</taxon>
        <taxon>Roseobacteraceae</taxon>
        <taxon>Sulfitobacter</taxon>
    </lineage>
</organism>
<protein>
    <recommendedName>
        <fullName evidence="3">Arylsulfatase</fullName>
    </recommendedName>
</protein>
<evidence type="ECO:0000313" key="2">
    <source>
        <dbReference type="Proteomes" id="UP001596353"/>
    </source>
</evidence>